<keyword evidence="2" id="KW-1185">Reference proteome</keyword>
<dbReference type="PANTHER" id="PTHR11799">
    <property type="entry name" value="PARAOXONASE"/>
    <property type="match status" value="1"/>
</dbReference>
<accession>A0A6A6SB09</accession>
<dbReference type="Proteomes" id="UP000799753">
    <property type="component" value="Unassembled WGS sequence"/>
</dbReference>
<dbReference type="AlphaFoldDB" id="A0A6A6SB09"/>
<dbReference type="InterPro" id="IPR051288">
    <property type="entry name" value="Serum_paraoxonase/arylesterase"/>
</dbReference>
<gene>
    <name evidence="1" type="ORF">P280DRAFT_467400</name>
</gene>
<dbReference type="EMBL" id="MU006780">
    <property type="protein sequence ID" value="KAF2643354.1"/>
    <property type="molecule type" value="Genomic_DNA"/>
</dbReference>
<dbReference type="Gene3D" id="2.120.10.30">
    <property type="entry name" value="TolB, C-terminal domain"/>
    <property type="match status" value="1"/>
</dbReference>
<organism evidence="1 2">
    <name type="scientific">Massarina eburnea CBS 473.64</name>
    <dbReference type="NCBI Taxonomy" id="1395130"/>
    <lineage>
        <taxon>Eukaryota</taxon>
        <taxon>Fungi</taxon>
        <taxon>Dikarya</taxon>
        <taxon>Ascomycota</taxon>
        <taxon>Pezizomycotina</taxon>
        <taxon>Dothideomycetes</taxon>
        <taxon>Pleosporomycetidae</taxon>
        <taxon>Pleosporales</taxon>
        <taxon>Massarineae</taxon>
        <taxon>Massarinaceae</taxon>
        <taxon>Massarina</taxon>
    </lineage>
</organism>
<evidence type="ECO:0000313" key="1">
    <source>
        <dbReference type="EMBL" id="KAF2643354.1"/>
    </source>
</evidence>
<dbReference type="OrthoDB" id="5307922at2759"/>
<dbReference type="InterPro" id="IPR011042">
    <property type="entry name" value="6-blade_b-propeller_TolB-like"/>
</dbReference>
<sequence>MPTVLRSTIYVVFLALVVPYFYDRYLALSHAPSNSLGKLQPVYNIKSHDILFRDRVRNCEDVLMEESLGIAILSCDPGRDRWNTVTGTFRNDLDVQSGRLWLYDYSHPELSDSELLRPFIFKNFASENDFHPLGLEFDSLTSTLYVVSHAQSGSCIEIFQLEILSATATHVRTFTHPLVHTPNSIHSLGEGKLFVTNDHYMRAAVSPLLSKVETFSGVPGGTVVFVDLKEPEESKIVARVPFANGITMLNQTTLAVGSTSKSGVYFYDVEPSSHALTFKRVVRTPSLVDNISVDSKGILLIAGHPDVFRLMQVSKGRPSCVEGSEKEEERKACECIAPSWAAEWSEEKGLRTFYKGEDFCSSSMAVRDVERGVGIVSGLYEKGVMVFKP</sequence>
<protein>
    <submittedName>
        <fullName evidence="1">Calcium-dependent phosphotriesterase</fullName>
    </submittedName>
</protein>
<reference evidence="1" key="1">
    <citation type="journal article" date="2020" name="Stud. Mycol.">
        <title>101 Dothideomycetes genomes: a test case for predicting lifestyles and emergence of pathogens.</title>
        <authorList>
            <person name="Haridas S."/>
            <person name="Albert R."/>
            <person name="Binder M."/>
            <person name="Bloem J."/>
            <person name="Labutti K."/>
            <person name="Salamov A."/>
            <person name="Andreopoulos B."/>
            <person name="Baker S."/>
            <person name="Barry K."/>
            <person name="Bills G."/>
            <person name="Bluhm B."/>
            <person name="Cannon C."/>
            <person name="Castanera R."/>
            <person name="Culley D."/>
            <person name="Daum C."/>
            <person name="Ezra D."/>
            <person name="Gonzalez J."/>
            <person name="Henrissat B."/>
            <person name="Kuo A."/>
            <person name="Liang C."/>
            <person name="Lipzen A."/>
            <person name="Lutzoni F."/>
            <person name="Magnuson J."/>
            <person name="Mondo S."/>
            <person name="Nolan M."/>
            <person name="Ohm R."/>
            <person name="Pangilinan J."/>
            <person name="Park H.-J."/>
            <person name="Ramirez L."/>
            <person name="Alfaro M."/>
            <person name="Sun H."/>
            <person name="Tritt A."/>
            <person name="Yoshinaga Y."/>
            <person name="Zwiers L.-H."/>
            <person name="Turgeon B."/>
            <person name="Goodwin S."/>
            <person name="Spatafora J."/>
            <person name="Crous P."/>
            <person name="Grigoriev I."/>
        </authorList>
    </citation>
    <scope>NUCLEOTIDE SEQUENCE</scope>
    <source>
        <strain evidence="1">CBS 473.64</strain>
    </source>
</reference>
<evidence type="ECO:0000313" key="2">
    <source>
        <dbReference type="Proteomes" id="UP000799753"/>
    </source>
</evidence>
<name>A0A6A6SB09_9PLEO</name>
<proteinExistence type="predicted"/>
<dbReference type="PANTHER" id="PTHR11799:SF30">
    <property type="entry name" value="SERUM PARAOXONASE_ARYLESTERASE 2"/>
    <property type="match status" value="1"/>
</dbReference>
<dbReference type="SUPFAM" id="SSF63829">
    <property type="entry name" value="Calcium-dependent phosphotriesterase"/>
    <property type="match status" value="1"/>
</dbReference>